<organism evidence="2 3">
    <name type="scientific">Salinimonas sediminis</name>
    <dbReference type="NCBI Taxonomy" id="2303538"/>
    <lineage>
        <taxon>Bacteria</taxon>
        <taxon>Pseudomonadati</taxon>
        <taxon>Pseudomonadota</taxon>
        <taxon>Gammaproteobacteria</taxon>
        <taxon>Alteromonadales</taxon>
        <taxon>Alteromonadaceae</taxon>
        <taxon>Alteromonas/Salinimonas group</taxon>
        <taxon>Salinimonas</taxon>
    </lineage>
</organism>
<proteinExistence type="predicted"/>
<feature type="transmembrane region" description="Helical" evidence="1">
    <location>
        <begin position="97"/>
        <end position="114"/>
    </location>
</feature>
<dbReference type="InterPro" id="IPR025597">
    <property type="entry name" value="DUF4345"/>
</dbReference>
<accession>A0A346NLV3</accession>
<sequence>MIDTLNIIAIVLTIALGLVGFLAPDFTMNKLALKPDGSNMGYTEIRAANGALFVGAGLGALFLSIPAAFAMVGFLYAGAAVGRITGILLNDAGSKKSWGYFIVEACLAIYLLAANL</sequence>
<feature type="transmembrane region" description="Helical" evidence="1">
    <location>
        <begin position="6"/>
        <end position="26"/>
    </location>
</feature>
<dbReference type="AlphaFoldDB" id="A0A346NLV3"/>
<dbReference type="OrthoDB" id="7859418at2"/>
<gene>
    <name evidence="2" type="ORF">D0Y50_09115</name>
</gene>
<feature type="transmembrane region" description="Helical" evidence="1">
    <location>
        <begin position="47"/>
        <end position="77"/>
    </location>
</feature>
<reference evidence="2 3" key="1">
    <citation type="submission" date="2018-08" db="EMBL/GenBank/DDBJ databases">
        <title>Salinimonas sediminis sp. nov., a piezophilic bacterium isolated from a deep-sea sediment sample from the New Britain Trench.</title>
        <authorList>
            <person name="Cao J."/>
        </authorList>
    </citation>
    <scope>NUCLEOTIDE SEQUENCE [LARGE SCALE GENOMIC DNA]</scope>
    <source>
        <strain evidence="2 3">N102</strain>
    </source>
</reference>
<evidence type="ECO:0000313" key="2">
    <source>
        <dbReference type="EMBL" id="AXR06510.1"/>
    </source>
</evidence>
<dbReference type="KEGG" id="salm:D0Y50_09115"/>
<keyword evidence="1" id="KW-1133">Transmembrane helix</keyword>
<protein>
    <submittedName>
        <fullName evidence="2">DUF4345 domain-containing protein</fullName>
    </submittedName>
</protein>
<keyword evidence="3" id="KW-1185">Reference proteome</keyword>
<evidence type="ECO:0000256" key="1">
    <source>
        <dbReference type="SAM" id="Phobius"/>
    </source>
</evidence>
<dbReference type="Pfam" id="PF14248">
    <property type="entry name" value="DUF4345"/>
    <property type="match status" value="1"/>
</dbReference>
<dbReference type="Proteomes" id="UP000262073">
    <property type="component" value="Chromosome"/>
</dbReference>
<dbReference type="EMBL" id="CP031769">
    <property type="protein sequence ID" value="AXR06510.1"/>
    <property type="molecule type" value="Genomic_DNA"/>
</dbReference>
<name>A0A346NLV3_9ALTE</name>
<evidence type="ECO:0000313" key="3">
    <source>
        <dbReference type="Proteomes" id="UP000262073"/>
    </source>
</evidence>
<dbReference type="RefSeq" id="WP_117316569.1">
    <property type="nucleotide sequence ID" value="NZ_CP031769.1"/>
</dbReference>
<keyword evidence="1" id="KW-0812">Transmembrane</keyword>
<keyword evidence="1" id="KW-0472">Membrane</keyword>